<protein>
    <submittedName>
        <fullName evidence="4">TRZ/ATZ family protein</fullName>
    </submittedName>
</protein>
<dbReference type="AlphaFoldDB" id="A0A523YPT6"/>
<evidence type="ECO:0000313" key="5">
    <source>
        <dbReference type="Proteomes" id="UP000316925"/>
    </source>
</evidence>
<dbReference type="InterPro" id="IPR004647">
    <property type="entry name" value="Fe-S_hydro-lyase_TtdB-typ_cat"/>
</dbReference>
<comment type="caution">
    <text evidence="4">The sequence shown here is derived from an EMBL/GenBank/DDBJ whole genome shotgun (WGS) entry which is preliminary data.</text>
</comment>
<dbReference type="Gene3D" id="3.20.130.10">
    <property type="entry name" value="Fe-S hydro-lyase, tartrate dehydratase beta-type, catalytic domain"/>
    <property type="match status" value="1"/>
</dbReference>
<dbReference type="GO" id="GO:0016836">
    <property type="term" value="F:hydro-lyase activity"/>
    <property type="evidence" value="ECO:0007669"/>
    <property type="project" value="InterPro"/>
</dbReference>
<dbReference type="NCBIfam" id="TIGR00723">
    <property type="entry name" value="ttdB_fumA_fumB"/>
    <property type="match status" value="1"/>
</dbReference>
<dbReference type="SUPFAM" id="SSF117457">
    <property type="entry name" value="FumA C-terminal domain-like"/>
    <property type="match status" value="1"/>
</dbReference>
<name>A0A523YPT6_UNCAE</name>
<comment type="similarity">
    <text evidence="1">Belongs to the class-I fumarase family.</text>
</comment>
<sequence length="194" mass="21640">MKIEPVRVTSPLSRTTAQSLRVRDEVLISGVIYTARDAAHTRLVSLIEKEKPLPFPLEDQIIYYTAPTPARSGRPFGSCGPTTSARMDRCTPHLLSKGLRGMIGKGQRSGAIREALRKYKAVYFLTFGGAGAYLSKRIKRAEIVAFSDLGPEAVYKLWVEDFPAIVGIDTQGCDLYENLWMREDDAEKGWTLSR</sequence>
<gene>
    <name evidence="4" type="ORF">E3J33_01725</name>
</gene>
<evidence type="ECO:0000256" key="2">
    <source>
        <dbReference type="ARBA" id="ARBA00023239"/>
    </source>
</evidence>
<proteinExistence type="inferred from homology"/>
<dbReference type="Pfam" id="PF05683">
    <property type="entry name" value="Fumerase_C"/>
    <property type="match status" value="1"/>
</dbReference>
<evidence type="ECO:0000259" key="3">
    <source>
        <dbReference type="Pfam" id="PF05683"/>
    </source>
</evidence>
<keyword evidence="2" id="KW-0456">Lyase</keyword>
<dbReference type="PANTHER" id="PTHR43351">
    <property type="entry name" value="L(+)-TARTRATE DEHYDRATASE SUBUNIT BETA"/>
    <property type="match status" value="1"/>
</dbReference>
<feature type="domain" description="Fe-S hydro-lyase tartrate dehydratase beta-type catalytic" evidence="3">
    <location>
        <begin position="6"/>
        <end position="178"/>
    </location>
</feature>
<evidence type="ECO:0000313" key="4">
    <source>
        <dbReference type="EMBL" id="TET93508.1"/>
    </source>
</evidence>
<reference evidence="4 5" key="1">
    <citation type="submission" date="2019-03" db="EMBL/GenBank/DDBJ databases">
        <title>Metabolic potential of uncultured bacteria and archaea associated with petroleum seepage in deep-sea sediments.</title>
        <authorList>
            <person name="Dong X."/>
            <person name="Hubert C."/>
        </authorList>
    </citation>
    <scope>NUCLEOTIDE SEQUENCE [LARGE SCALE GENOMIC DNA]</scope>
    <source>
        <strain evidence="4">E29_bin28</strain>
    </source>
</reference>
<accession>A0A523YPT6</accession>
<organism evidence="4 5">
    <name type="scientific">Aerophobetes bacterium</name>
    <dbReference type="NCBI Taxonomy" id="2030807"/>
    <lineage>
        <taxon>Bacteria</taxon>
        <taxon>Candidatus Aerophobota</taxon>
    </lineage>
</organism>
<dbReference type="Proteomes" id="UP000316925">
    <property type="component" value="Unassembled WGS sequence"/>
</dbReference>
<dbReference type="PANTHER" id="PTHR43351:SF2">
    <property type="entry name" value="L(+)-TARTRATE DEHYDRATASE SUBUNIT BETA-RELATED"/>
    <property type="match status" value="1"/>
</dbReference>
<dbReference type="EMBL" id="SOIJ01000099">
    <property type="protein sequence ID" value="TET93508.1"/>
    <property type="molecule type" value="Genomic_DNA"/>
</dbReference>
<dbReference type="InterPro" id="IPR036660">
    <property type="entry name" value="Fe-S_hydroAse_TtdB_cat_sf"/>
</dbReference>
<evidence type="ECO:0000256" key="1">
    <source>
        <dbReference type="ARBA" id="ARBA00008876"/>
    </source>
</evidence>